<feature type="region of interest" description="Disordered" evidence="1">
    <location>
        <begin position="19"/>
        <end position="49"/>
    </location>
</feature>
<organism evidence="2">
    <name type="scientific">Marinobacter sp. MMG032</name>
    <dbReference type="NCBI Taxonomy" id="3158548"/>
    <lineage>
        <taxon>Bacteria</taxon>
        <taxon>Pseudomonadati</taxon>
        <taxon>Pseudomonadota</taxon>
        <taxon>Gammaproteobacteria</taxon>
        <taxon>Pseudomonadales</taxon>
        <taxon>Marinobacteraceae</taxon>
        <taxon>Marinobacter</taxon>
    </lineage>
</organism>
<gene>
    <name evidence="2" type="ORF">ABNF92_19615</name>
</gene>
<sequence length="49" mass="5361">MSLIIRDAIEEAVQKGEKEISKMKRAQPKFSGDTQPATGQPATGEMERA</sequence>
<reference evidence="2" key="1">
    <citation type="submission" date="2024-05" db="EMBL/GenBank/DDBJ databases">
        <title>Draft Genome Sequences of Flagellimonas sp. MMG031 and Marinobacter sp. MMG032 Isolated from the dinoflagellate Symbiodinium pilosum.</title>
        <authorList>
            <person name="Shikuma N.J."/>
            <person name="Farrell M.V."/>
        </authorList>
    </citation>
    <scope>NUCLEOTIDE SEQUENCE</scope>
    <source>
        <strain evidence="2">MMG032</strain>
        <plasmid evidence="2">unnaned</plasmid>
    </source>
</reference>
<dbReference type="KEGG" id="mamm:ABNF92_19615"/>
<accession>A0AAU7MVY8</accession>
<keyword evidence="2" id="KW-0614">Plasmid</keyword>
<evidence type="ECO:0000256" key="1">
    <source>
        <dbReference type="SAM" id="MobiDB-lite"/>
    </source>
</evidence>
<dbReference type="EMBL" id="CP157803">
    <property type="protein sequence ID" value="XBQ21617.1"/>
    <property type="molecule type" value="Genomic_DNA"/>
</dbReference>
<dbReference type="AlphaFoldDB" id="A0AAU7MVY8"/>
<feature type="compositionally biased region" description="Polar residues" evidence="1">
    <location>
        <begin position="32"/>
        <end position="41"/>
    </location>
</feature>
<evidence type="ECO:0000313" key="2">
    <source>
        <dbReference type="EMBL" id="XBQ21617.1"/>
    </source>
</evidence>
<dbReference type="RefSeq" id="WP_305967411.1">
    <property type="nucleotide sequence ID" value="NZ_CP157803.1"/>
</dbReference>
<geneLocation type="plasmid" evidence="2">
    <name>unnaned</name>
</geneLocation>
<proteinExistence type="predicted"/>
<name>A0AAU7MVY8_9GAMM</name>
<protein>
    <submittedName>
        <fullName evidence="2">Uncharacterized protein</fullName>
    </submittedName>
</protein>